<evidence type="ECO:0000256" key="6">
    <source>
        <dbReference type="ARBA" id="ARBA00022777"/>
    </source>
</evidence>
<dbReference type="Gene3D" id="3.30.565.10">
    <property type="entry name" value="Histidine kinase-like ATPase, C-terminal domain"/>
    <property type="match status" value="2"/>
</dbReference>
<dbReference type="FunFam" id="3.30.565.10:FF:000006">
    <property type="entry name" value="Sensor histidine kinase WalK"/>
    <property type="match status" value="1"/>
</dbReference>
<dbReference type="InterPro" id="IPR011006">
    <property type="entry name" value="CheY-like_superfamily"/>
</dbReference>
<feature type="domain" description="Response regulatory" evidence="10">
    <location>
        <begin position="425"/>
        <end position="539"/>
    </location>
</feature>
<dbReference type="PANTHER" id="PTHR43547:SF2">
    <property type="entry name" value="HYBRID SIGNAL TRANSDUCTION HISTIDINE KINASE C"/>
    <property type="match status" value="1"/>
</dbReference>
<keyword evidence="4 7" id="KW-0597">Phosphoprotein</keyword>
<dbReference type="InterPro" id="IPR005467">
    <property type="entry name" value="His_kinase_dom"/>
</dbReference>
<evidence type="ECO:0000313" key="12">
    <source>
        <dbReference type="Proteomes" id="UP000482155"/>
    </source>
</evidence>
<feature type="transmembrane region" description="Helical" evidence="8">
    <location>
        <begin position="33"/>
        <end position="54"/>
    </location>
</feature>
<feature type="transmembrane region" description="Helical" evidence="8">
    <location>
        <begin position="61"/>
        <end position="84"/>
    </location>
</feature>
<evidence type="ECO:0000256" key="3">
    <source>
        <dbReference type="ARBA" id="ARBA00012438"/>
    </source>
</evidence>
<evidence type="ECO:0000259" key="9">
    <source>
        <dbReference type="PROSITE" id="PS50109"/>
    </source>
</evidence>
<keyword evidence="6" id="KW-0418">Kinase</keyword>
<comment type="subcellular location">
    <subcellularLocation>
        <location evidence="2">Cell inner membrane</location>
        <topology evidence="2">Multi-pass membrane protein</topology>
    </subcellularLocation>
</comment>
<keyword evidence="8" id="KW-0812">Transmembrane</keyword>
<sequence length="828" mass="90690">MPSWLFDLSARSSSFMPHGHCYLWIPSILWTHVISDLLIGTAYVGISFILYILVRRIRLPFSPVFIAFGLFIGLCGMTHFMSVWTVWNPDYVLDGLVKAATAVASVATAIGLVFVRPQVEEVVNAARLSEERRIHLESAHAELEALYARVKELDEAKSRFFANVSHELRTPLTLILGPAERLLDDNRLDDEQRKMLTSISRNGKALLKQVNDLLDVSKLEAGRMQTRFLRFDMSSWLGRLASQFEVAAGARNLDFRVDRPDTLVAEADADLMERVVNNLLSNAFKFVPDGGAIRLSLEADDRSVRLLAEDNGPGIPTEDQATIFERFRQVDDSATRHHGGTGLGLAIAREIVELHHGSIHVESRPGQGARFIVELPRHAPSGSPVEDRSHDEVAVGETLALTSLPVATDGTANYPTPIMAPGQPKVLVVEDNAEMRGFIAATLEGCNVITAADGREGLLEAAALRPDLIITDIMMPRMSGDQLVHALRADKDFDAVPILLLSARSDDAQRIDLLRGGAQDYLIKPFVPQELVARAHNLLAHKLVADALREELAGTSGDLVQMARELGVRTRQLRVALDTAEVAREQAERASTVKSSFLGMISHELRTPLTTIQLNAGLLAEPGGGKEGVSARHLHRVERLSRAASQMSALIEGLLQYVRASSGQLSVRRDTIDLVQLVQEVVEDHAGSVPDNVELVFDLPDASLPPLECDPRLLRVIVSNLVSNALKFTRTGAVIARVGAGNQWHTIEIFDTGIGIPAEDLHRIFQPFEQLEPLHRKSIPGVGLGLTLVKEILDAMEGSIAVESDAGRGSTFRVRLPSRASSRRQEAA</sequence>
<dbReference type="PANTHER" id="PTHR43547">
    <property type="entry name" value="TWO-COMPONENT HISTIDINE KINASE"/>
    <property type="match status" value="1"/>
</dbReference>
<dbReference type="FunFam" id="1.10.287.130:FF:000045">
    <property type="entry name" value="Two-component system sensor histidine kinase/response regulator"/>
    <property type="match status" value="1"/>
</dbReference>
<dbReference type="Gene3D" id="1.10.287.130">
    <property type="match status" value="2"/>
</dbReference>
<evidence type="ECO:0000256" key="2">
    <source>
        <dbReference type="ARBA" id="ARBA00004429"/>
    </source>
</evidence>
<keyword evidence="8" id="KW-1133">Transmembrane helix</keyword>
<keyword evidence="5" id="KW-0808">Transferase</keyword>
<dbReference type="InterPro" id="IPR003594">
    <property type="entry name" value="HATPase_dom"/>
</dbReference>
<dbReference type="SUPFAM" id="SSF52172">
    <property type="entry name" value="CheY-like"/>
    <property type="match status" value="1"/>
</dbReference>
<keyword evidence="8" id="KW-0472">Membrane</keyword>
<dbReference type="CDD" id="cd17574">
    <property type="entry name" value="REC_OmpR"/>
    <property type="match status" value="1"/>
</dbReference>
<evidence type="ECO:0000256" key="7">
    <source>
        <dbReference type="PROSITE-ProRule" id="PRU00169"/>
    </source>
</evidence>
<evidence type="ECO:0000259" key="10">
    <source>
        <dbReference type="PROSITE" id="PS50110"/>
    </source>
</evidence>
<evidence type="ECO:0000256" key="1">
    <source>
        <dbReference type="ARBA" id="ARBA00000085"/>
    </source>
</evidence>
<proteinExistence type="predicted"/>
<feature type="domain" description="Histidine kinase" evidence="9">
    <location>
        <begin position="163"/>
        <end position="379"/>
    </location>
</feature>
<dbReference type="InterPro" id="IPR003661">
    <property type="entry name" value="HisK_dim/P_dom"/>
</dbReference>
<organism evidence="11 12">
    <name type="scientific">Noviherbaspirillum galbum</name>
    <dbReference type="NCBI Taxonomy" id="2709383"/>
    <lineage>
        <taxon>Bacteria</taxon>
        <taxon>Pseudomonadati</taxon>
        <taxon>Pseudomonadota</taxon>
        <taxon>Betaproteobacteria</taxon>
        <taxon>Burkholderiales</taxon>
        <taxon>Oxalobacteraceae</taxon>
        <taxon>Noviherbaspirillum</taxon>
    </lineage>
</organism>
<dbReference type="EMBL" id="JAAIVB010000065">
    <property type="protein sequence ID" value="NEX63069.1"/>
    <property type="molecule type" value="Genomic_DNA"/>
</dbReference>
<dbReference type="InterPro" id="IPR004358">
    <property type="entry name" value="Sig_transdc_His_kin-like_C"/>
</dbReference>
<dbReference type="SMART" id="SM00448">
    <property type="entry name" value="REC"/>
    <property type="match status" value="1"/>
</dbReference>
<dbReference type="Pfam" id="PF02518">
    <property type="entry name" value="HATPase_c"/>
    <property type="match status" value="2"/>
</dbReference>
<dbReference type="InterPro" id="IPR058544">
    <property type="entry name" value="ETR1_N"/>
</dbReference>
<dbReference type="PROSITE" id="PS50109">
    <property type="entry name" value="HIS_KIN"/>
    <property type="match status" value="2"/>
</dbReference>
<feature type="domain" description="Histidine kinase" evidence="9">
    <location>
        <begin position="600"/>
        <end position="820"/>
    </location>
</feature>
<evidence type="ECO:0000313" key="11">
    <source>
        <dbReference type="EMBL" id="NEX63069.1"/>
    </source>
</evidence>
<dbReference type="AlphaFoldDB" id="A0A6B3SYJ5"/>
<dbReference type="Pfam" id="PF00512">
    <property type="entry name" value="HisKA"/>
    <property type="match status" value="2"/>
</dbReference>
<dbReference type="InterPro" id="IPR036890">
    <property type="entry name" value="HATPase_C_sf"/>
</dbReference>
<dbReference type="GO" id="GO:0000155">
    <property type="term" value="F:phosphorelay sensor kinase activity"/>
    <property type="evidence" value="ECO:0007669"/>
    <property type="project" value="InterPro"/>
</dbReference>
<reference evidence="11 12" key="1">
    <citation type="submission" date="2020-02" db="EMBL/GenBank/DDBJ databases">
        <authorList>
            <person name="Kim M.K."/>
        </authorList>
    </citation>
    <scope>NUCLEOTIDE SEQUENCE [LARGE SCALE GENOMIC DNA]</scope>
    <source>
        <strain evidence="11 12">17J57-3</strain>
    </source>
</reference>
<dbReference type="Pfam" id="PF25487">
    <property type="entry name" value="ETR1_N"/>
    <property type="match status" value="1"/>
</dbReference>
<dbReference type="EC" id="2.7.13.3" evidence="3"/>
<gene>
    <name evidence="11" type="ORF">G3574_18450</name>
</gene>
<keyword evidence="12" id="KW-1185">Reference proteome</keyword>
<evidence type="ECO:0000256" key="4">
    <source>
        <dbReference type="ARBA" id="ARBA00022553"/>
    </source>
</evidence>
<dbReference type="InterPro" id="IPR001789">
    <property type="entry name" value="Sig_transdc_resp-reg_receiver"/>
</dbReference>
<dbReference type="Proteomes" id="UP000482155">
    <property type="component" value="Unassembled WGS sequence"/>
</dbReference>
<dbReference type="CDD" id="cd00082">
    <property type="entry name" value="HisKA"/>
    <property type="match status" value="2"/>
</dbReference>
<dbReference type="Pfam" id="PF00072">
    <property type="entry name" value="Response_reg"/>
    <property type="match status" value="1"/>
</dbReference>
<protein>
    <recommendedName>
        <fullName evidence="3">histidine kinase</fullName>
        <ecNumber evidence="3">2.7.13.3</ecNumber>
    </recommendedName>
</protein>
<dbReference type="RefSeq" id="WP_163966427.1">
    <property type="nucleotide sequence ID" value="NZ_JAAIVB010000065.1"/>
</dbReference>
<evidence type="ECO:0000256" key="8">
    <source>
        <dbReference type="SAM" id="Phobius"/>
    </source>
</evidence>
<dbReference type="SMART" id="SM00388">
    <property type="entry name" value="HisKA"/>
    <property type="match status" value="2"/>
</dbReference>
<evidence type="ECO:0000256" key="5">
    <source>
        <dbReference type="ARBA" id="ARBA00022679"/>
    </source>
</evidence>
<dbReference type="SUPFAM" id="SSF47384">
    <property type="entry name" value="Homodimeric domain of signal transducing histidine kinase"/>
    <property type="match status" value="2"/>
</dbReference>
<dbReference type="SUPFAM" id="SSF55874">
    <property type="entry name" value="ATPase domain of HSP90 chaperone/DNA topoisomerase II/histidine kinase"/>
    <property type="match status" value="2"/>
</dbReference>
<name>A0A6B3SYJ5_9BURK</name>
<comment type="caution">
    <text evidence="11">The sequence shown here is derived from an EMBL/GenBank/DDBJ whole genome shotgun (WGS) entry which is preliminary data.</text>
</comment>
<comment type="catalytic activity">
    <reaction evidence="1">
        <text>ATP + protein L-histidine = ADP + protein N-phospho-L-histidine.</text>
        <dbReference type="EC" id="2.7.13.3"/>
    </reaction>
</comment>
<dbReference type="PROSITE" id="PS50110">
    <property type="entry name" value="RESPONSE_REGULATORY"/>
    <property type="match status" value="1"/>
</dbReference>
<dbReference type="PRINTS" id="PR00344">
    <property type="entry name" value="BCTRLSENSOR"/>
</dbReference>
<dbReference type="SMART" id="SM00387">
    <property type="entry name" value="HATPase_c"/>
    <property type="match status" value="2"/>
</dbReference>
<accession>A0A6B3SYJ5</accession>
<dbReference type="InterPro" id="IPR036097">
    <property type="entry name" value="HisK_dim/P_sf"/>
</dbReference>
<feature type="modified residue" description="4-aspartylphosphate" evidence="7">
    <location>
        <position position="472"/>
    </location>
</feature>
<dbReference type="Gene3D" id="3.40.50.2300">
    <property type="match status" value="1"/>
</dbReference>
<dbReference type="GO" id="GO:0005886">
    <property type="term" value="C:plasma membrane"/>
    <property type="evidence" value="ECO:0007669"/>
    <property type="project" value="UniProtKB-SubCell"/>
</dbReference>